<dbReference type="Proteomes" id="UP000251891">
    <property type="component" value="Unassembled WGS sequence"/>
</dbReference>
<dbReference type="AlphaFoldDB" id="A0A365H3J3"/>
<reference evidence="1 2" key="1">
    <citation type="submission" date="2018-06" db="EMBL/GenBank/DDBJ databases">
        <title>Actinomadura craniellae sp. nov. isolated from marine sponge Craniella sp.</title>
        <authorList>
            <person name="Li L."/>
            <person name="Xu Q.H."/>
            <person name="Lin H.W."/>
            <person name="Lu Y.H."/>
        </authorList>
    </citation>
    <scope>NUCLEOTIDE SEQUENCE [LARGE SCALE GENOMIC DNA]</scope>
    <source>
        <strain evidence="1 2">LHW63021</strain>
    </source>
</reference>
<dbReference type="RefSeq" id="WP_111869200.1">
    <property type="nucleotide sequence ID" value="NZ_QLYX01000008.1"/>
</dbReference>
<protein>
    <submittedName>
        <fullName evidence="1">Uncharacterized protein</fullName>
    </submittedName>
</protein>
<accession>A0A365H3J3</accession>
<dbReference type="OrthoDB" id="4553959at2"/>
<gene>
    <name evidence="1" type="ORF">DPM19_18510</name>
</gene>
<comment type="caution">
    <text evidence="1">The sequence shown here is derived from an EMBL/GenBank/DDBJ whole genome shotgun (WGS) entry which is preliminary data.</text>
</comment>
<proteinExistence type="predicted"/>
<organism evidence="1 2">
    <name type="scientific">Actinomadura craniellae</name>
    <dbReference type="NCBI Taxonomy" id="2231787"/>
    <lineage>
        <taxon>Bacteria</taxon>
        <taxon>Bacillati</taxon>
        <taxon>Actinomycetota</taxon>
        <taxon>Actinomycetes</taxon>
        <taxon>Streptosporangiales</taxon>
        <taxon>Thermomonosporaceae</taxon>
        <taxon>Actinomadura</taxon>
    </lineage>
</organism>
<evidence type="ECO:0000313" key="1">
    <source>
        <dbReference type="EMBL" id="RAY13661.1"/>
    </source>
</evidence>
<sequence length="211" mass="23420">MAGSVELIYRLLMAVDVENHPDREVREQLQVHEDLSAVLDAAAEQVGLDRPRWEKQKRGDGELAILPEEVGVAVVGDFVSALEERIAEINAARPVRPWLRIRLAIHHGTLTPGPFGPAGDAPIVISRLLAAPPVHRLLREREDLDVALVVSSTIYRNVIKTGFCSLDPRHFAPMQTTIKRVQYHGFTYRPPLRKSKGTTSEGAEIIVFNAS</sequence>
<keyword evidence="2" id="KW-1185">Reference proteome</keyword>
<name>A0A365H3J3_9ACTN</name>
<evidence type="ECO:0000313" key="2">
    <source>
        <dbReference type="Proteomes" id="UP000251891"/>
    </source>
</evidence>
<dbReference type="EMBL" id="QLYX01000008">
    <property type="protein sequence ID" value="RAY13661.1"/>
    <property type="molecule type" value="Genomic_DNA"/>
</dbReference>